<protein>
    <submittedName>
        <fullName evidence="2">Helix-turn-helix domain protein</fullName>
    </submittedName>
</protein>
<dbReference type="EMBL" id="CACRUT010000034">
    <property type="protein sequence ID" value="VYU70143.1"/>
    <property type="molecule type" value="Genomic_DNA"/>
</dbReference>
<dbReference type="PANTHER" id="PTHR34585:SF22">
    <property type="entry name" value="HELIX-TURN-HELIX DOMAIN-CONTAINING PROTEIN"/>
    <property type="match status" value="1"/>
</dbReference>
<dbReference type="Pfam" id="PF12728">
    <property type="entry name" value="HTH_17"/>
    <property type="match status" value="1"/>
</dbReference>
<organism evidence="2">
    <name type="scientific">Paraprevotella clara</name>
    <dbReference type="NCBI Taxonomy" id="454154"/>
    <lineage>
        <taxon>Bacteria</taxon>
        <taxon>Pseudomonadati</taxon>
        <taxon>Bacteroidota</taxon>
        <taxon>Bacteroidia</taxon>
        <taxon>Bacteroidales</taxon>
        <taxon>Prevotellaceae</taxon>
        <taxon>Paraprevotella</taxon>
    </lineage>
</organism>
<dbReference type="AlphaFoldDB" id="A0A6N3H1C1"/>
<accession>A0A6N3H1C1</accession>
<dbReference type="InterPro" id="IPR041657">
    <property type="entry name" value="HTH_17"/>
</dbReference>
<evidence type="ECO:0000259" key="1">
    <source>
        <dbReference type="Pfam" id="PF12728"/>
    </source>
</evidence>
<reference evidence="2" key="1">
    <citation type="submission" date="2019-11" db="EMBL/GenBank/DDBJ databases">
        <authorList>
            <person name="Feng L."/>
        </authorList>
    </citation>
    <scope>NUCLEOTIDE SEQUENCE</scope>
    <source>
        <strain evidence="2">PclaraLFYP37</strain>
    </source>
</reference>
<dbReference type="InterPro" id="IPR009061">
    <property type="entry name" value="DNA-bd_dom_put_sf"/>
</dbReference>
<dbReference type="SUPFAM" id="SSF46955">
    <property type="entry name" value="Putative DNA-binding domain"/>
    <property type="match status" value="1"/>
</dbReference>
<feature type="domain" description="Helix-turn-helix" evidence="1">
    <location>
        <begin position="69"/>
        <end position="113"/>
    </location>
</feature>
<proteinExistence type="predicted"/>
<dbReference type="PANTHER" id="PTHR34585">
    <property type="match status" value="1"/>
</dbReference>
<name>A0A6N3H1C1_9BACT</name>
<gene>
    <name evidence="2" type="ORF">PCLFYP37_00745</name>
</gene>
<sequence>MIGTTMTFRLFLLPNFAANQSVTIMEIITFESKAYKELDNKITAIADYIFNHAEMAKQSEEDMWVDSYEVCTFLKISEKTLQRLRVSGTIAYSNIRGRYFYKVSEIRRMLEERLIRSNKENIDNLITNHQLYAKERGNLRKNK</sequence>
<evidence type="ECO:0000313" key="2">
    <source>
        <dbReference type="EMBL" id="VYU70143.1"/>
    </source>
</evidence>